<comment type="caution">
    <text evidence="4">Lacks conserved residue(s) required for the propagation of feature annotation.</text>
</comment>
<evidence type="ECO:0000256" key="4">
    <source>
        <dbReference type="PROSITE-ProRule" id="PRU00679"/>
    </source>
</evidence>
<comment type="cofactor">
    <cofactor evidence="3">
        <name>a divalent metal cation</name>
        <dbReference type="ChEBI" id="CHEBI:60240"/>
    </cofactor>
    <text evidence="3">Binds 2 divalent metal cations per subunit.</text>
</comment>
<dbReference type="EMBL" id="CP035758">
    <property type="protein sequence ID" value="QBD82587.1"/>
    <property type="molecule type" value="Genomic_DNA"/>
</dbReference>
<feature type="binding site" evidence="3">
    <location>
        <position position="187"/>
    </location>
    <ligand>
        <name>a divalent metal cation</name>
        <dbReference type="ChEBI" id="CHEBI:60240"/>
        <label>2</label>
    </ligand>
</feature>
<proteinExistence type="inferred from homology"/>
<dbReference type="GO" id="GO:0016787">
    <property type="term" value="F:hydrolase activity"/>
    <property type="evidence" value="ECO:0007669"/>
    <property type="project" value="UniProtKB-KW"/>
</dbReference>
<dbReference type="GO" id="GO:0008270">
    <property type="term" value="F:zinc ion binding"/>
    <property type="evidence" value="ECO:0007669"/>
    <property type="project" value="InterPro"/>
</dbReference>
<feature type="binding site" evidence="3">
    <location>
        <position position="187"/>
    </location>
    <ligand>
        <name>a divalent metal cation</name>
        <dbReference type="ChEBI" id="CHEBI:60240"/>
        <label>1</label>
    </ligand>
</feature>
<sequence>MLIGKVISIWPGRKLVTEALLTSFCDRRHGHKGKSLARQNILHVFLKEGSVSSRQIIVQTAIEREPLAEGMIYTHEHLWLNLSTARDPAGKLDQFELIVEEIRTLKALGVAAIMELSCLGMGRSIEHLQRIQLATGVQIIPATGYYHQGFHPQSLRTASVEQIAESLARELTNGCEGTSVRPMLLGEIGGSGDPLHKDEVKVFKAVASLARQFPVVVTTHAHLGGGAQKELDLLLAGGIAPERILIGHLDLCPSLEEVLRIAQQGAYVGFDTVGKQSYAPDQRRIEYIKAFIEAGLAERILLSCDISRNAYLRANGGQGYAHLIQTFLPMLTEQGIAPATIKLLTEENPRRFLAAAALPLANPGGMS</sequence>
<dbReference type="Gene3D" id="3.20.20.140">
    <property type="entry name" value="Metal-dependent hydrolases"/>
    <property type="match status" value="1"/>
</dbReference>
<feature type="binding site" evidence="3">
    <location>
        <position position="248"/>
    </location>
    <ligand>
        <name>a divalent metal cation</name>
        <dbReference type="ChEBI" id="CHEBI:60240"/>
        <label>2</label>
    </ligand>
</feature>
<evidence type="ECO:0000256" key="2">
    <source>
        <dbReference type="ARBA" id="ARBA00022801"/>
    </source>
</evidence>
<dbReference type="Proteomes" id="UP000290365">
    <property type="component" value="Chromosome"/>
</dbReference>
<evidence type="ECO:0000256" key="3">
    <source>
        <dbReference type="PIRSR" id="PIRSR601559-52"/>
    </source>
</evidence>
<evidence type="ECO:0000256" key="1">
    <source>
        <dbReference type="ARBA" id="ARBA00022723"/>
    </source>
</evidence>
<gene>
    <name evidence="5" type="ORF">EPA93_44135</name>
</gene>
<dbReference type="Pfam" id="PF02126">
    <property type="entry name" value="PTE"/>
    <property type="match status" value="1"/>
</dbReference>
<dbReference type="PANTHER" id="PTHR10819">
    <property type="entry name" value="PHOSPHOTRIESTERASE-RELATED"/>
    <property type="match status" value="1"/>
</dbReference>
<feature type="binding site" evidence="3">
    <location>
        <position position="305"/>
    </location>
    <ligand>
        <name>a divalent metal cation</name>
        <dbReference type="ChEBI" id="CHEBI:60240"/>
        <label>1</label>
    </ligand>
</feature>
<dbReference type="PROSITE" id="PS51347">
    <property type="entry name" value="PHOSPHOTRIESTERASE_2"/>
    <property type="match status" value="1"/>
</dbReference>
<feature type="binding site" evidence="3">
    <location>
        <position position="220"/>
    </location>
    <ligand>
        <name>a divalent metal cation</name>
        <dbReference type="ChEBI" id="CHEBI:60240"/>
        <label>2</label>
    </ligand>
</feature>
<dbReference type="KEGG" id="kbs:EPA93_44135"/>
<dbReference type="AlphaFoldDB" id="A0A4P6K2X5"/>
<comment type="similarity">
    <text evidence="4">Belongs to the metallo-dependent hydrolases superfamily. Phosphotriesterase family.</text>
</comment>
<dbReference type="InterPro" id="IPR032466">
    <property type="entry name" value="Metal_Hydrolase"/>
</dbReference>
<keyword evidence="2" id="KW-0378">Hydrolase</keyword>
<keyword evidence="6" id="KW-1185">Reference proteome</keyword>
<protein>
    <submittedName>
        <fullName evidence="5">Phosphotriesterase-related protein</fullName>
    </submittedName>
</protein>
<accession>A0A4P6K2X5</accession>
<dbReference type="OrthoDB" id="105927at2"/>
<dbReference type="SUPFAM" id="SSF51556">
    <property type="entry name" value="Metallo-dependent hydrolases"/>
    <property type="match status" value="1"/>
</dbReference>
<dbReference type="InterPro" id="IPR001559">
    <property type="entry name" value="Phosphotriesterase"/>
</dbReference>
<feature type="binding site" evidence="3">
    <location>
        <position position="77"/>
    </location>
    <ligand>
        <name>a divalent metal cation</name>
        <dbReference type="ChEBI" id="CHEBI:60240"/>
        <label>1</label>
    </ligand>
</feature>
<organism evidence="5 6">
    <name type="scientific">Ktedonosporobacter rubrisoli</name>
    <dbReference type="NCBI Taxonomy" id="2509675"/>
    <lineage>
        <taxon>Bacteria</taxon>
        <taxon>Bacillati</taxon>
        <taxon>Chloroflexota</taxon>
        <taxon>Ktedonobacteria</taxon>
        <taxon>Ktedonobacterales</taxon>
        <taxon>Ktedonosporobacteraceae</taxon>
        <taxon>Ktedonosporobacter</taxon>
    </lineage>
</organism>
<name>A0A4P6K2X5_KTERU</name>
<keyword evidence="1 3" id="KW-0479">Metal-binding</keyword>
<dbReference type="PANTHER" id="PTHR10819:SF3">
    <property type="entry name" value="PHOSPHOTRIESTERASE-RELATED PROTEIN"/>
    <property type="match status" value="1"/>
</dbReference>
<reference evidence="5 6" key="1">
    <citation type="submission" date="2019-01" db="EMBL/GenBank/DDBJ databases">
        <title>Ktedonosporobacter rubrisoli SCAWS-G2.</title>
        <authorList>
            <person name="Huang Y."/>
            <person name="Yan B."/>
        </authorList>
    </citation>
    <scope>NUCLEOTIDE SEQUENCE [LARGE SCALE GENOMIC DNA]</scope>
    <source>
        <strain evidence="5 6">SCAWS-G2</strain>
    </source>
</reference>
<evidence type="ECO:0000313" key="5">
    <source>
        <dbReference type="EMBL" id="QBD82587.1"/>
    </source>
</evidence>
<evidence type="ECO:0000313" key="6">
    <source>
        <dbReference type="Proteomes" id="UP000290365"/>
    </source>
</evidence>
<feature type="binding site" evidence="3">
    <location>
        <position position="75"/>
    </location>
    <ligand>
        <name>a divalent metal cation</name>
        <dbReference type="ChEBI" id="CHEBI:60240"/>
        <label>1</label>
    </ligand>
</feature>